<proteinExistence type="predicted"/>
<protein>
    <submittedName>
        <fullName evidence="2">Uncharacterized protein</fullName>
    </submittedName>
</protein>
<keyword evidence="1" id="KW-0812">Transmembrane</keyword>
<dbReference type="Proteomes" id="UP000466514">
    <property type="component" value="Chromosome"/>
</dbReference>
<keyword evidence="1" id="KW-1133">Transmembrane helix</keyword>
<evidence type="ECO:0000313" key="2">
    <source>
        <dbReference type="EMBL" id="BBX66588.1"/>
    </source>
</evidence>
<feature type="transmembrane region" description="Helical" evidence="1">
    <location>
        <begin position="63"/>
        <end position="86"/>
    </location>
</feature>
<reference evidence="2 3" key="1">
    <citation type="journal article" date="2019" name="Emerg. Microbes Infect.">
        <title>Comprehensive subspecies identification of 175 nontuberculous mycobacteria species based on 7547 genomic profiles.</title>
        <authorList>
            <person name="Matsumoto Y."/>
            <person name="Kinjo T."/>
            <person name="Motooka D."/>
            <person name="Nabeya D."/>
            <person name="Jung N."/>
            <person name="Uechi K."/>
            <person name="Horii T."/>
            <person name="Iida T."/>
            <person name="Fujita J."/>
            <person name="Nakamura S."/>
        </authorList>
    </citation>
    <scope>NUCLEOTIDE SEQUENCE [LARGE SCALE GENOMIC DNA]</scope>
    <source>
        <strain evidence="2 3">JCM 13323</strain>
    </source>
</reference>
<gene>
    <name evidence="2" type="ORF">MPSYJ_00490</name>
</gene>
<evidence type="ECO:0000313" key="3">
    <source>
        <dbReference type="Proteomes" id="UP000466514"/>
    </source>
</evidence>
<dbReference type="AlphaFoldDB" id="A0A7I7M313"/>
<organism evidence="2 3">
    <name type="scientific">Mycolicibacterium psychrotolerans</name>
    <dbReference type="NCBI Taxonomy" id="216929"/>
    <lineage>
        <taxon>Bacteria</taxon>
        <taxon>Bacillati</taxon>
        <taxon>Actinomycetota</taxon>
        <taxon>Actinomycetes</taxon>
        <taxon>Mycobacteriales</taxon>
        <taxon>Mycobacteriaceae</taxon>
        <taxon>Mycolicibacterium</taxon>
    </lineage>
</organism>
<evidence type="ECO:0000256" key="1">
    <source>
        <dbReference type="SAM" id="Phobius"/>
    </source>
</evidence>
<name>A0A7I7M313_9MYCO</name>
<keyword evidence="3" id="KW-1185">Reference proteome</keyword>
<sequence length="135" mass="15044">MATAFFMADDLYKSCFYDFHWSSAVGQYISASAGNLIRELTRRGYVLHYVVDNTQPAARVLDVLAVVSAVFQAAGLMVTGPVLMAIELMKRDNNQSRDAAALAEYRNEGHFVADKLVERCHLRAPPLGLSEHRPR</sequence>
<dbReference type="KEGG" id="mpsc:MPSYJ_00490"/>
<accession>A0A7I7M313</accession>
<keyword evidence="1" id="KW-0472">Membrane</keyword>
<dbReference type="EMBL" id="AP022574">
    <property type="protein sequence ID" value="BBX66588.1"/>
    <property type="molecule type" value="Genomic_DNA"/>
</dbReference>